<dbReference type="Pfam" id="PF00990">
    <property type="entry name" value="GGDEF"/>
    <property type="match status" value="1"/>
</dbReference>
<feature type="domain" description="GGDEF" evidence="3">
    <location>
        <begin position="345"/>
        <end position="474"/>
    </location>
</feature>
<evidence type="ECO:0000313" key="5">
    <source>
        <dbReference type="Proteomes" id="UP000274515"/>
    </source>
</evidence>
<dbReference type="SMART" id="SM00267">
    <property type="entry name" value="GGDEF"/>
    <property type="match status" value="1"/>
</dbReference>
<dbReference type="NCBIfam" id="TIGR00254">
    <property type="entry name" value="GGDEF"/>
    <property type="match status" value="1"/>
</dbReference>
<feature type="transmembrane region" description="Helical" evidence="1">
    <location>
        <begin position="29"/>
        <end position="46"/>
    </location>
</feature>
<keyword evidence="1" id="KW-0472">Membrane</keyword>
<feature type="chain" id="PRO_5019447496" evidence="2">
    <location>
        <begin position="20"/>
        <end position="474"/>
    </location>
</feature>
<evidence type="ECO:0000313" key="4">
    <source>
        <dbReference type="EMBL" id="RRO17094.1"/>
    </source>
</evidence>
<feature type="transmembrane region" description="Helical" evidence="1">
    <location>
        <begin position="88"/>
        <end position="106"/>
    </location>
</feature>
<sequence>MTIASLVAVVLALSGALDAATSQLVADLGSVSAALLAAATFAWTGWRQRGDERRWRWWMVVALASFAAAHGSWTWYRSIDPMHFPNAANALYLGLPLCSFLALIVLTREDHGVFGEHDVAPSRVVVVLDGLIIAGSVLALSWKIAFSLVTEEDTTRASRLLVEASYTLAHLVLIIIAVLLSFALYGTLRSPLGWLVVGLLGIEFSDAVWLYALAHDTTAPLAVDAGYVVAPVLLLFAAPARRRRQWHIASRTPLLFVPYVPFAAVLGWTLYTTVATGDPHVGEVYALVGVALLVAVRQLLTLQQLHAARRQLSHQASHDPLTGATTRNVLLLHLGRALSQDHHPRRLGLLYADLDDFKEVNDALGHEAGDTVLRTVVDRVRSCIRRTDTLARMGGDEFVILLDPAPDDPHAFGRRVQQAFSQPVHVNGSSCAVSASLGYVELGNNASPEEAVARADDAMYQAKAAGRSGIRINP</sequence>
<name>A0A426JV90_9PSEU</name>
<keyword evidence="2" id="KW-0732">Signal</keyword>
<feature type="transmembrane region" description="Helical" evidence="1">
    <location>
        <begin position="218"/>
        <end position="240"/>
    </location>
</feature>
<evidence type="ECO:0000256" key="2">
    <source>
        <dbReference type="SAM" id="SignalP"/>
    </source>
</evidence>
<organism evidence="4 5">
    <name type="scientific">Saccharopolyspora rhizosphaerae</name>
    <dbReference type="NCBI Taxonomy" id="2492662"/>
    <lineage>
        <taxon>Bacteria</taxon>
        <taxon>Bacillati</taxon>
        <taxon>Actinomycetota</taxon>
        <taxon>Actinomycetes</taxon>
        <taxon>Pseudonocardiales</taxon>
        <taxon>Pseudonocardiaceae</taxon>
        <taxon>Saccharopolyspora</taxon>
    </lineage>
</organism>
<dbReference type="CDD" id="cd01949">
    <property type="entry name" value="GGDEF"/>
    <property type="match status" value="1"/>
</dbReference>
<dbReference type="InterPro" id="IPR043128">
    <property type="entry name" value="Rev_trsase/Diguanyl_cyclase"/>
</dbReference>
<accession>A0A426JV90</accession>
<dbReference type="Gene3D" id="3.30.70.270">
    <property type="match status" value="1"/>
</dbReference>
<reference evidence="4 5" key="1">
    <citation type="submission" date="2018-11" db="EMBL/GenBank/DDBJ databases">
        <title>Saccharopolyspora rhizosphaerae sp. nov., an actinomycete isolated from rhizosphere soil in Thailand.</title>
        <authorList>
            <person name="Intra B."/>
            <person name="Euanorasetr J."/>
            <person name="Take A."/>
            <person name="Inahashi Y."/>
            <person name="Mori M."/>
            <person name="Panbangred W."/>
            <person name="Matsumoto A."/>
        </authorList>
    </citation>
    <scope>NUCLEOTIDE SEQUENCE [LARGE SCALE GENOMIC DNA]</scope>
    <source>
        <strain evidence="4 5">H219</strain>
    </source>
</reference>
<feature type="transmembrane region" description="Helical" evidence="1">
    <location>
        <begin position="166"/>
        <end position="185"/>
    </location>
</feature>
<keyword evidence="1" id="KW-0812">Transmembrane</keyword>
<dbReference type="SUPFAM" id="SSF55073">
    <property type="entry name" value="Nucleotide cyclase"/>
    <property type="match status" value="1"/>
</dbReference>
<feature type="transmembrane region" description="Helical" evidence="1">
    <location>
        <begin position="283"/>
        <end position="300"/>
    </location>
</feature>
<dbReference type="PANTHER" id="PTHR46663">
    <property type="entry name" value="DIGUANYLATE CYCLASE DGCT-RELATED"/>
    <property type="match status" value="1"/>
</dbReference>
<proteinExistence type="predicted"/>
<feature type="transmembrane region" description="Helical" evidence="1">
    <location>
        <begin position="252"/>
        <end position="271"/>
    </location>
</feature>
<evidence type="ECO:0000259" key="3">
    <source>
        <dbReference type="PROSITE" id="PS50887"/>
    </source>
</evidence>
<dbReference type="AlphaFoldDB" id="A0A426JV90"/>
<feature type="transmembrane region" description="Helical" evidence="1">
    <location>
        <begin position="58"/>
        <end position="76"/>
    </location>
</feature>
<evidence type="ECO:0000256" key="1">
    <source>
        <dbReference type="SAM" id="Phobius"/>
    </source>
</evidence>
<gene>
    <name evidence="4" type="ORF">EIL87_11990</name>
</gene>
<comment type="caution">
    <text evidence="4">The sequence shown here is derived from an EMBL/GenBank/DDBJ whole genome shotgun (WGS) entry which is preliminary data.</text>
</comment>
<dbReference type="PANTHER" id="PTHR46663:SF2">
    <property type="entry name" value="GGDEF DOMAIN-CONTAINING PROTEIN"/>
    <property type="match status" value="1"/>
</dbReference>
<feature type="signal peptide" evidence="2">
    <location>
        <begin position="1"/>
        <end position="19"/>
    </location>
</feature>
<keyword evidence="1" id="KW-1133">Transmembrane helix</keyword>
<dbReference type="EMBL" id="RSAA01000010">
    <property type="protein sequence ID" value="RRO17094.1"/>
    <property type="molecule type" value="Genomic_DNA"/>
</dbReference>
<keyword evidence="5" id="KW-1185">Reference proteome</keyword>
<dbReference type="InterPro" id="IPR000160">
    <property type="entry name" value="GGDEF_dom"/>
</dbReference>
<dbReference type="PROSITE" id="PS50887">
    <property type="entry name" value="GGDEF"/>
    <property type="match status" value="1"/>
</dbReference>
<dbReference type="InterPro" id="IPR052163">
    <property type="entry name" value="DGC-Regulatory_Protein"/>
</dbReference>
<dbReference type="Proteomes" id="UP000274515">
    <property type="component" value="Unassembled WGS sequence"/>
</dbReference>
<feature type="transmembrane region" description="Helical" evidence="1">
    <location>
        <begin position="126"/>
        <end position="146"/>
    </location>
</feature>
<dbReference type="InterPro" id="IPR029787">
    <property type="entry name" value="Nucleotide_cyclase"/>
</dbReference>
<feature type="transmembrane region" description="Helical" evidence="1">
    <location>
        <begin position="192"/>
        <end position="212"/>
    </location>
</feature>
<protein>
    <submittedName>
        <fullName evidence="4">GGDEF domain-containing protein</fullName>
    </submittedName>
</protein>
<dbReference type="OrthoDB" id="23692at2"/>